<name>G7WJQ9_DESOD</name>
<evidence type="ECO:0000313" key="2">
    <source>
        <dbReference type="Proteomes" id="UP000006346"/>
    </source>
</evidence>
<dbReference type="AlphaFoldDB" id="G7WJQ9"/>
<dbReference type="InterPro" id="IPR027417">
    <property type="entry name" value="P-loop_NTPase"/>
</dbReference>
<accession>G7WJQ9</accession>
<dbReference type="HOGENOM" id="CLU_078434_1_0_9"/>
<dbReference type="KEGG" id="dor:Desor_5105"/>
<dbReference type="RefSeq" id="WP_014187300.1">
    <property type="nucleotide sequence ID" value="NC_016584.1"/>
</dbReference>
<dbReference type="eggNOG" id="ENOG5032TGW">
    <property type="taxonomic scope" value="Bacteria"/>
</dbReference>
<dbReference type="STRING" id="768706.Desor_5105"/>
<proteinExistence type="predicted"/>
<reference evidence="1 2" key="2">
    <citation type="journal article" date="2012" name="J. Bacteriol.">
        <title>Complete genome sequences of Desulfosporosinus orientis DSM765T, Desulfosporosinus youngiae DSM17734T, Desulfosporosinus meridiei DSM13257T, and Desulfosporosinus acidiphilus DSM22704T.</title>
        <authorList>
            <person name="Pester M."/>
            <person name="Brambilla E."/>
            <person name="Alazard D."/>
            <person name="Rattei T."/>
            <person name="Weinmaier T."/>
            <person name="Han J."/>
            <person name="Lucas S."/>
            <person name="Lapidus A."/>
            <person name="Cheng J.F."/>
            <person name="Goodwin L."/>
            <person name="Pitluck S."/>
            <person name="Peters L."/>
            <person name="Ovchinnikova G."/>
            <person name="Teshima H."/>
            <person name="Detter J.C."/>
            <person name="Han C.S."/>
            <person name="Tapia R."/>
            <person name="Land M.L."/>
            <person name="Hauser L."/>
            <person name="Kyrpides N.C."/>
            <person name="Ivanova N.N."/>
            <person name="Pagani I."/>
            <person name="Huntmann M."/>
            <person name="Wei C.L."/>
            <person name="Davenport K.W."/>
            <person name="Daligault H."/>
            <person name="Chain P.S."/>
            <person name="Chen A."/>
            <person name="Mavromatis K."/>
            <person name="Markowitz V."/>
            <person name="Szeto E."/>
            <person name="Mikhailova N."/>
            <person name="Pati A."/>
            <person name="Wagner M."/>
            <person name="Woyke T."/>
            <person name="Ollivier B."/>
            <person name="Klenk H.P."/>
            <person name="Spring S."/>
            <person name="Loy A."/>
        </authorList>
    </citation>
    <scope>NUCLEOTIDE SEQUENCE [LARGE SCALE GENOMIC DNA]</scope>
    <source>
        <strain evidence="2">ATCC 19365 / DSM 765 / NCIMB 8382 / VKM B-1628</strain>
    </source>
</reference>
<dbReference type="Gene3D" id="3.40.50.300">
    <property type="entry name" value="P-loop containing nucleotide triphosphate hydrolases"/>
    <property type="match status" value="1"/>
</dbReference>
<reference evidence="2" key="1">
    <citation type="submission" date="2011-11" db="EMBL/GenBank/DDBJ databases">
        <title>Complete sequence of Desulfosporosinus orientis DSM 765.</title>
        <authorList>
            <person name="Lucas S."/>
            <person name="Han J."/>
            <person name="Lapidus A."/>
            <person name="Cheng J.-F."/>
            <person name="Goodwin L."/>
            <person name="Pitluck S."/>
            <person name="Peters L."/>
            <person name="Ovchinnikova G."/>
            <person name="Teshima H."/>
            <person name="Detter J.C."/>
            <person name="Han C."/>
            <person name="Tapia R."/>
            <person name="Land M."/>
            <person name="Hauser L."/>
            <person name="Kyrpides N."/>
            <person name="Ivanova N."/>
            <person name="Pagani I."/>
            <person name="Pester M."/>
            <person name="Spring S."/>
            <person name="Ollivier B."/>
            <person name="Rattei T."/>
            <person name="Klenk H.-P."/>
            <person name="Wagner M."/>
            <person name="Loy A."/>
            <person name="Woyke T."/>
        </authorList>
    </citation>
    <scope>NUCLEOTIDE SEQUENCE [LARGE SCALE GENOMIC DNA]</scope>
    <source>
        <strain evidence="2">ATCC 19365 / DSM 765 / NCIMB 8382 / VKM B-1628</strain>
    </source>
</reference>
<dbReference type="Proteomes" id="UP000006346">
    <property type="component" value="Chromosome"/>
</dbReference>
<dbReference type="SUPFAM" id="SSF53795">
    <property type="entry name" value="PEP carboxykinase-like"/>
    <property type="match status" value="1"/>
</dbReference>
<dbReference type="EMBL" id="CP003108">
    <property type="protein sequence ID" value="AET70496.1"/>
    <property type="molecule type" value="Genomic_DNA"/>
</dbReference>
<gene>
    <name evidence="1" type="ordered locus">Desor_5105</name>
</gene>
<protein>
    <recommendedName>
        <fullName evidence="3">Serine kinase of the HPr protein, regulates carbohydrate metabolism</fullName>
    </recommendedName>
</protein>
<organism evidence="1 2">
    <name type="scientific">Desulfosporosinus orientis (strain ATCC 19365 / DSM 765 / NCIMB 8382 / VKM B-1628 / Singapore I)</name>
    <name type="common">Desulfotomaculum orientis</name>
    <dbReference type="NCBI Taxonomy" id="768706"/>
    <lineage>
        <taxon>Bacteria</taxon>
        <taxon>Bacillati</taxon>
        <taxon>Bacillota</taxon>
        <taxon>Clostridia</taxon>
        <taxon>Eubacteriales</taxon>
        <taxon>Desulfitobacteriaceae</taxon>
        <taxon>Desulfosporosinus</taxon>
    </lineage>
</organism>
<evidence type="ECO:0008006" key="3">
    <source>
        <dbReference type="Google" id="ProtNLM"/>
    </source>
</evidence>
<evidence type="ECO:0000313" key="1">
    <source>
        <dbReference type="EMBL" id="AET70496.1"/>
    </source>
</evidence>
<dbReference type="PATRIC" id="fig|768706.3.peg.5198"/>
<sequence length="293" mass="33407">MKEGISIIKEKLYNIAGISIKIISYQCDLFDSLEPFLVHDSAEINLEIVTKEINKITKPEGFLLIDREAKWVCTSEGYYNNSIYICDENTGEIICKADANQDWSSAEIFILKNNQADKISIFKFLTEIIFRNRIIFKKGIVIHAAAILWQGLGIIFTAPSETGKSTQAELWAKYMGARILNDDRPALRLNDEKTYVYGTPWSGKRELFLNESAPLTAIILLEQALQNSISRLPVTMAVSYIMPRCFLPYYNKTVMEKCLNNLGQMLSDTPVYLLKCRPDLQAVELVNNLFEHK</sequence>
<keyword evidence="2" id="KW-1185">Reference proteome</keyword>